<dbReference type="OrthoDB" id="5523373at2"/>
<feature type="region of interest" description="Disordered" evidence="1">
    <location>
        <begin position="1"/>
        <end position="40"/>
    </location>
</feature>
<accession>A0A6N7Q5D6</accession>
<dbReference type="AlphaFoldDB" id="A0A6N7Q5D6"/>
<organism evidence="2 3">
    <name type="scientific">Polyangium spumosum</name>
    <dbReference type="NCBI Taxonomy" id="889282"/>
    <lineage>
        <taxon>Bacteria</taxon>
        <taxon>Pseudomonadati</taxon>
        <taxon>Myxococcota</taxon>
        <taxon>Polyangia</taxon>
        <taxon>Polyangiales</taxon>
        <taxon>Polyangiaceae</taxon>
        <taxon>Polyangium</taxon>
    </lineage>
</organism>
<gene>
    <name evidence="2" type="ORF">GF068_39135</name>
</gene>
<keyword evidence="3" id="KW-1185">Reference proteome</keyword>
<sequence length="60" mass="6551">MADIKDRSAELEGEQLTQGAEAEDTRKPYEPPRLTKKRSVARATLFTPMGPAMTGVTIMG</sequence>
<feature type="compositionally biased region" description="Basic and acidic residues" evidence="1">
    <location>
        <begin position="1"/>
        <end position="10"/>
    </location>
</feature>
<name>A0A6N7Q5D6_9BACT</name>
<dbReference type="RefSeq" id="WP_153824671.1">
    <property type="nucleotide sequence ID" value="NZ_WJIE01000022.1"/>
</dbReference>
<evidence type="ECO:0000313" key="2">
    <source>
        <dbReference type="EMBL" id="MRG97895.1"/>
    </source>
</evidence>
<comment type="caution">
    <text evidence="2">The sequence shown here is derived from an EMBL/GenBank/DDBJ whole genome shotgun (WGS) entry which is preliminary data.</text>
</comment>
<evidence type="ECO:0000313" key="3">
    <source>
        <dbReference type="Proteomes" id="UP000440224"/>
    </source>
</evidence>
<reference evidence="2 3" key="1">
    <citation type="submission" date="2019-10" db="EMBL/GenBank/DDBJ databases">
        <title>A soil myxobacterium in the family Polyangiaceae.</title>
        <authorList>
            <person name="Li Y."/>
            <person name="Wang J."/>
        </authorList>
    </citation>
    <scope>NUCLEOTIDE SEQUENCE [LARGE SCALE GENOMIC DNA]</scope>
    <source>
        <strain evidence="2 3">DSM 14734</strain>
    </source>
</reference>
<protein>
    <submittedName>
        <fullName evidence="2">Uncharacterized protein</fullName>
    </submittedName>
</protein>
<evidence type="ECO:0000256" key="1">
    <source>
        <dbReference type="SAM" id="MobiDB-lite"/>
    </source>
</evidence>
<proteinExistence type="predicted"/>
<dbReference type="Proteomes" id="UP000440224">
    <property type="component" value="Unassembled WGS sequence"/>
</dbReference>
<dbReference type="EMBL" id="WJIE01000022">
    <property type="protein sequence ID" value="MRG97895.1"/>
    <property type="molecule type" value="Genomic_DNA"/>
</dbReference>